<name>A0A3M9MVN6_9BACT</name>
<dbReference type="SUPFAM" id="SSF111369">
    <property type="entry name" value="HlyD-like secretion proteins"/>
    <property type="match status" value="1"/>
</dbReference>
<dbReference type="Proteomes" id="UP000272117">
    <property type="component" value="Unassembled WGS sequence"/>
</dbReference>
<keyword evidence="3" id="KW-0732">Signal</keyword>
<feature type="domain" description="CusB-like beta-barrel" evidence="4">
    <location>
        <begin position="222"/>
        <end position="294"/>
    </location>
</feature>
<reference evidence="7 8" key="1">
    <citation type="submission" date="2018-11" db="EMBL/GenBank/DDBJ databases">
        <title>Rufibacter latericius sp. nov., isolated from water in Baiyang Lake.</title>
        <authorList>
            <person name="Yang Y."/>
        </authorList>
    </citation>
    <scope>NUCLEOTIDE SEQUENCE [LARGE SCALE GENOMIC DNA]</scope>
    <source>
        <strain evidence="7 8">R-22-1c-1</strain>
    </source>
</reference>
<dbReference type="InterPro" id="IPR058627">
    <property type="entry name" value="MdtA-like_C"/>
</dbReference>
<evidence type="ECO:0000313" key="7">
    <source>
        <dbReference type="EMBL" id="RNI28973.1"/>
    </source>
</evidence>
<dbReference type="PANTHER" id="PTHR30097">
    <property type="entry name" value="CATION EFFLUX SYSTEM PROTEIN CUSB"/>
    <property type="match status" value="1"/>
</dbReference>
<proteinExistence type="inferred from homology"/>
<evidence type="ECO:0000313" key="8">
    <source>
        <dbReference type="Proteomes" id="UP000272117"/>
    </source>
</evidence>
<dbReference type="RefSeq" id="WP_123126031.1">
    <property type="nucleotide sequence ID" value="NZ_RJJD01000003.1"/>
</dbReference>
<dbReference type="AlphaFoldDB" id="A0A3M9MVN6"/>
<dbReference type="FunFam" id="2.40.30.170:FF:000010">
    <property type="entry name" value="Efflux RND transporter periplasmic adaptor subunit"/>
    <property type="match status" value="1"/>
</dbReference>
<evidence type="ECO:0000256" key="1">
    <source>
        <dbReference type="ARBA" id="ARBA00009477"/>
    </source>
</evidence>
<protein>
    <submittedName>
        <fullName evidence="7">Efflux RND transporter periplasmic adaptor subunit</fullName>
    </submittedName>
</protein>
<dbReference type="GO" id="GO:0060003">
    <property type="term" value="P:copper ion export"/>
    <property type="evidence" value="ECO:0007669"/>
    <property type="project" value="TreeGrafter"/>
</dbReference>
<comment type="similarity">
    <text evidence="1">Belongs to the membrane fusion protein (MFP) (TC 8.A.1) family.</text>
</comment>
<dbReference type="Pfam" id="PF25967">
    <property type="entry name" value="RND-MFP_C"/>
    <property type="match status" value="1"/>
</dbReference>
<sequence length="369" mass="41057">MKRIAVLPLLTLLSGTALFTSCSEEKKSLASSPLAPHELCLTDTLSNLVRMDTARLQQVANQLQLAGRIALDEKKVFKVFPLVGGHVQTVKVELGDYVQKGQTLAVIRSGEIAEFEQQRIAGQSAQLVAQKNLEVAKDMLASGLISEKELLSAQQEKKNADAEVQRLKQIYGIYSIGKGSEYVVKAPSAGFVVEKNINADMQIRSDNDTNIFTISSMNEILVMANVFESDISKIKEGYEAEVTTLSYPDKVFKGKIDRIFNVLDPETRTMKVRVRLVNPDFSLKPEMFANIRLKYPDGDHQLAIPAQSIVFDQGKNFVMVYRKRCDVEMREVQISKTVGQTAYLKNGLKEGESVISKYPLLVYNASKAK</sequence>
<dbReference type="PANTHER" id="PTHR30097:SF4">
    <property type="entry name" value="SLR6042 PROTEIN"/>
    <property type="match status" value="1"/>
</dbReference>
<comment type="caution">
    <text evidence="7">The sequence shown here is derived from an EMBL/GenBank/DDBJ whole genome shotgun (WGS) entry which is preliminary data.</text>
</comment>
<dbReference type="InterPro" id="IPR006143">
    <property type="entry name" value="RND_pump_MFP"/>
</dbReference>
<feature type="domain" description="CzcB-like barrel-sandwich hybrid" evidence="6">
    <location>
        <begin position="76"/>
        <end position="215"/>
    </location>
</feature>
<dbReference type="GO" id="GO:0030313">
    <property type="term" value="C:cell envelope"/>
    <property type="evidence" value="ECO:0007669"/>
    <property type="project" value="TreeGrafter"/>
</dbReference>
<feature type="domain" description="Multidrug resistance protein MdtA-like C-terminal permuted SH3" evidence="5">
    <location>
        <begin position="304"/>
        <end position="355"/>
    </location>
</feature>
<accession>A0A3M9MVN6</accession>
<dbReference type="GO" id="GO:0015679">
    <property type="term" value="P:plasma membrane copper ion transport"/>
    <property type="evidence" value="ECO:0007669"/>
    <property type="project" value="TreeGrafter"/>
</dbReference>
<evidence type="ECO:0000259" key="6">
    <source>
        <dbReference type="Pfam" id="PF25973"/>
    </source>
</evidence>
<evidence type="ECO:0000259" key="4">
    <source>
        <dbReference type="Pfam" id="PF25954"/>
    </source>
</evidence>
<dbReference type="GO" id="GO:0016020">
    <property type="term" value="C:membrane"/>
    <property type="evidence" value="ECO:0007669"/>
    <property type="project" value="InterPro"/>
</dbReference>
<organism evidence="7 8">
    <name type="scientific">Rufibacter latericius</name>
    <dbReference type="NCBI Taxonomy" id="2487040"/>
    <lineage>
        <taxon>Bacteria</taxon>
        <taxon>Pseudomonadati</taxon>
        <taxon>Bacteroidota</taxon>
        <taxon>Cytophagia</taxon>
        <taxon>Cytophagales</taxon>
        <taxon>Hymenobacteraceae</taxon>
        <taxon>Rufibacter</taxon>
    </lineage>
</organism>
<feature type="chain" id="PRO_5018303436" evidence="3">
    <location>
        <begin position="20"/>
        <end position="369"/>
    </location>
</feature>
<evidence type="ECO:0000259" key="5">
    <source>
        <dbReference type="Pfam" id="PF25967"/>
    </source>
</evidence>
<evidence type="ECO:0000256" key="2">
    <source>
        <dbReference type="ARBA" id="ARBA00022448"/>
    </source>
</evidence>
<gene>
    <name evidence="7" type="ORF">EFB08_05935</name>
</gene>
<keyword evidence="2" id="KW-0813">Transport</keyword>
<dbReference type="Gene3D" id="2.40.30.170">
    <property type="match status" value="1"/>
</dbReference>
<dbReference type="Gene3D" id="2.40.50.100">
    <property type="match status" value="1"/>
</dbReference>
<dbReference type="NCBIfam" id="TIGR01730">
    <property type="entry name" value="RND_mfp"/>
    <property type="match status" value="1"/>
</dbReference>
<keyword evidence="8" id="KW-1185">Reference proteome</keyword>
<dbReference type="OrthoDB" id="9806939at2"/>
<dbReference type="Pfam" id="PF25954">
    <property type="entry name" value="Beta-barrel_RND_2"/>
    <property type="match status" value="1"/>
</dbReference>
<dbReference type="EMBL" id="RJJD01000003">
    <property type="protein sequence ID" value="RNI28973.1"/>
    <property type="molecule type" value="Genomic_DNA"/>
</dbReference>
<dbReference type="GO" id="GO:0022857">
    <property type="term" value="F:transmembrane transporter activity"/>
    <property type="evidence" value="ECO:0007669"/>
    <property type="project" value="InterPro"/>
</dbReference>
<evidence type="ECO:0000256" key="3">
    <source>
        <dbReference type="SAM" id="SignalP"/>
    </source>
</evidence>
<dbReference type="Pfam" id="PF25973">
    <property type="entry name" value="BSH_CzcB"/>
    <property type="match status" value="1"/>
</dbReference>
<dbReference type="InterPro" id="IPR058792">
    <property type="entry name" value="Beta-barrel_RND_2"/>
</dbReference>
<feature type="signal peptide" evidence="3">
    <location>
        <begin position="1"/>
        <end position="19"/>
    </location>
</feature>
<dbReference type="InterPro" id="IPR058647">
    <property type="entry name" value="BSH_CzcB-like"/>
</dbReference>
<dbReference type="PROSITE" id="PS51257">
    <property type="entry name" value="PROKAR_LIPOPROTEIN"/>
    <property type="match status" value="1"/>
</dbReference>
<dbReference type="Gene3D" id="2.40.420.20">
    <property type="match status" value="1"/>
</dbReference>
<dbReference type="InterPro" id="IPR051909">
    <property type="entry name" value="MFP_Cation_Efflux"/>
</dbReference>